<dbReference type="PANTHER" id="PTHR46551">
    <property type="entry name" value="SAP DOMAIN-CONTAINING RIBONUCLEOPROTEIN"/>
    <property type="match status" value="1"/>
</dbReference>
<gene>
    <name evidence="5" type="ORF">MENT_LOCUS39528</name>
</gene>
<comment type="caution">
    <text evidence="5">The sequence shown here is derived from an EMBL/GenBank/DDBJ whole genome shotgun (WGS) entry which is preliminary data.</text>
</comment>
<dbReference type="SMART" id="SM00513">
    <property type="entry name" value="SAP"/>
    <property type="match status" value="1"/>
</dbReference>
<dbReference type="PANTHER" id="PTHR46551:SF1">
    <property type="entry name" value="SAP DOMAIN-CONTAINING RIBONUCLEOPROTEIN"/>
    <property type="match status" value="1"/>
</dbReference>
<feature type="region of interest" description="Disordered" evidence="3">
    <location>
        <begin position="69"/>
        <end position="134"/>
    </location>
</feature>
<dbReference type="EMBL" id="CAJEWN010000615">
    <property type="protein sequence ID" value="CAD2186977.1"/>
    <property type="molecule type" value="Genomic_DNA"/>
</dbReference>
<dbReference type="GO" id="GO:0005634">
    <property type="term" value="C:nucleus"/>
    <property type="evidence" value="ECO:0007669"/>
    <property type="project" value="TreeGrafter"/>
</dbReference>
<reference evidence="5 6" key="1">
    <citation type="submission" date="2020-08" db="EMBL/GenBank/DDBJ databases">
        <authorList>
            <person name="Koutsovoulos G."/>
            <person name="Danchin GJ E."/>
        </authorList>
    </citation>
    <scope>NUCLEOTIDE SEQUENCE [LARGE SCALE GENOMIC DNA]</scope>
</reference>
<dbReference type="InterPro" id="IPR052240">
    <property type="entry name" value="SAP_domain_ribonucleoprotein"/>
</dbReference>
<proteinExistence type="inferred from homology"/>
<accession>A0A6V7WJ00</accession>
<name>A0A6V7WJ00_MELEN</name>
<dbReference type="GO" id="GO:0016973">
    <property type="term" value="P:poly(A)+ mRNA export from nucleus"/>
    <property type="evidence" value="ECO:0007669"/>
    <property type="project" value="TreeGrafter"/>
</dbReference>
<keyword evidence="1" id="KW-0597">Phosphoprotein</keyword>
<evidence type="ECO:0000256" key="1">
    <source>
        <dbReference type="ARBA" id="ARBA00022553"/>
    </source>
</evidence>
<dbReference type="Pfam" id="PF02037">
    <property type="entry name" value="SAP"/>
    <property type="match status" value="1"/>
</dbReference>
<organism evidence="5 6">
    <name type="scientific">Meloidogyne enterolobii</name>
    <name type="common">Root-knot nematode worm</name>
    <name type="synonym">Meloidogyne mayaguensis</name>
    <dbReference type="NCBI Taxonomy" id="390850"/>
    <lineage>
        <taxon>Eukaryota</taxon>
        <taxon>Metazoa</taxon>
        <taxon>Ecdysozoa</taxon>
        <taxon>Nematoda</taxon>
        <taxon>Chromadorea</taxon>
        <taxon>Rhabditida</taxon>
        <taxon>Tylenchina</taxon>
        <taxon>Tylenchomorpha</taxon>
        <taxon>Tylenchoidea</taxon>
        <taxon>Meloidogynidae</taxon>
        <taxon>Meloidogyninae</taxon>
        <taxon>Meloidogyne</taxon>
    </lineage>
</organism>
<evidence type="ECO:0000259" key="4">
    <source>
        <dbReference type="PROSITE" id="PS50800"/>
    </source>
</evidence>
<dbReference type="Proteomes" id="UP000580250">
    <property type="component" value="Unassembled WGS sequence"/>
</dbReference>
<dbReference type="SUPFAM" id="SSF68906">
    <property type="entry name" value="SAP domain"/>
    <property type="match status" value="1"/>
</dbReference>
<dbReference type="InterPro" id="IPR036361">
    <property type="entry name" value="SAP_dom_sf"/>
</dbReference>
<comment type="similarity">
    <text evidence="2">Belongs to the SAP domain-containing ribonucleoprotein family.</text>
</comment>
<dbReference type="AlphaFoldDB" id="A0A6V7WJ00"/>
<evidence type="ECO:0000256" key="2">
    <source>
        <dbReference type="ARBA" id="ARBA00046328"/>
    </source>
</evidence>
<sequence>MASKEQLEKLTVAQICEKLKSRKLPASGPKSELVTRLFDSLMAEERLLEEGPGGESIDLSGVNMDEVLGLDDEKDTHSSTTANEDIEEGKEKQPARFFEGEKILTKKDEEEAKEKRAARFGLTDEKRKTTDEDSKMLKRAERFGLSLKRGGAPSESEQSEILAKREKRFGKVIGSGRPMSAGLPIFLHF</sequence>
<evidence type="ECO:0000313" key="6">
    <source>
        <dbReference type="Proteomes" id="UP000580250"/>
    </source>
</evidence>
<evidence type="ECO:0000256" key="3">
    <source>
        <dbReference type="SAM" id="MobiDB-lite"/>
    </source>
</evidence>
<feature type="compositionally biased region" description="Basic and acidic residues" evidence="3">
    <location>
        <begin position="89"/>
        <end position="134"/>
    </location>
</feature>
<feature type="domain" description="SAP" evidence="4">
    <location>
        <begin position="7"/>
        <end position="41"/>
    </location>
</feature>
<dbReference type="Gene3D" id="1.10.720.30">
    <property type="entry name" value="SAP domain"/>
    <property type="match status" value="1"/>
</dbReference>
<dbReference type="OrthoDB" id="5906840at2759"/>
<evidence type="ECO:0000313" key="5">
    <source>
        <dbReference type="EMBL" id="CAD2186977.1"/>
    </source>
</evidence>
<dbReference type="InterPro" id="IPR003034">
    <property type="entry name" value="SAP_dom"/>
</dbReference>
<dbReference type="PROSITE" id="PS50800">
    <property type="entry name" value="SAP"/>
    <property type="match status" value="1"/>
</dbReference>
<protein>
    <recommendedName>
        <fullName evidence="4">SAP domain-containing protein</fullName>
    </recommendedName>
</protein>